<name>A0A9W9PL80_9EURO</name>
<organism evidence="3 4">
    <name type="scientific">Penicillium atrosanguineum</name>
    <dbReference type="NCBI Taxonomy" id="1132637"/>
    <lineage>
        <taxon>Eukaryota</taxon>
        <taxon>Fungi</taxon>
        <taxon>Dikarya</taxon>
        <taxon>Ascomycota</taxon>
        <taxon>Pezizomycotina</taxon>
        <taxon>Eurotiomycetes</taxon>
        <taxon>Eurotiomycetidae</taxon>
        <taxon>Eurotiales</taxon>
        <taxon>Aspergillaceae</taxon>
        <taxon>Penicillium</taxon>
    </lineage>
</organism>
<dbReference type="Pfam" id="PF24494">
    <property type="entry name" value="DUF7587"/>
    <property type="match status" value="1"/>
</dbReference>
<evidence type="ECO:0000259" key="2">
    <source>
        <dbReference type="Pfam" id="PF24494"/>
    </source>
</evidence>
<evidence type="ECO:0000313" key="3">
    <source>
        <dbReference type="EMBL" id="KAJ5299187.1"/>
    </source>
</evidence>
<dbReference type="AlphaFoldDB" id="A0A9W9PL80"/>
<dbReference type="EMBL" id="JAPZBO010000010">
    <property type="protein sequence ID" value="KAJ5299187.1"/>
    <property type="molecule type" value="Genomic_DNA"/>
</dbReference>
<comment type="caution">
    <text evidence="3">The sequence shown here is derived from an EMBL/GenBank/DDBJ whole genome shotgun (WGS) entry which is preliminary data.</text>
</comment>
<reference evidence="3" key="1">
    <citation type="submission" date="2022-12" db="EMBL/GenBank/DDBJ databases">
        <authorList>
            <person name="Petersen C."/>
        </authorList>
    </citation>
    <scope>NUCLEOTIDE SEQUENCE</scope>
    <source>
        <strain evidence="3">IBT 21472</strain>
    </source>
</reference>
<dbReference type="InterPro" id="IPR056009">
    <property type="entry name" value="DUF7587"/>
</dbReference>
<proteinExistence type="predicted"/>
<reference evidence="3" key="2">
    <citation type="journal article" date="2023" name="IMA Fungus">
        <title>Comparative genomic study of the Penicillium genus elucidates a diverse pangenome and 15 lateral gene transfer events.</title>
        <authorList>
            <person name="Petersen C."/>
            <person name="Sorensen T."/>
            <person name="Nielsen M.R."/>
            <person name="Sondergaard T.E."/>
            <person name="Sorensen J.L."/>
            <person name="Fitzpatrick D.A."/>
            <person name="Frisvad J.C."/>
            <person name="Nielsen K.L."/>
        </authorList>
    </citation>
    <scope>NUCLEOTIDE SEQUENCE</scope>
    <source>
        <strain evidence="3">IBT 21472</strain>
    </source>
</reference>
<evidence type="ECO:0000313" key="4">
    <source>
        <dbReference type="Proteomes" id="UP001147746"/>
    </source>
</evidence>
<feature type="compositionally biased region" description="Acidic residues" evidence="1">
    <location>
        <begin position="1"/>
        <end position="11"/>
    </location>
</feature>
<feature type="domain" description="DUF7587" evidence="2">
    <location>
        <begin position="46"/>
        <end position="167"/>
    </location>
</feature>
<evidence type="ECO:0000256" key="1">
    <source>
        <dbReference type="SAM" id="MobiDB-lite"/>
    </source>
</evidence>
<accession>A0A9W9PL80</accession>
<dbReference type="Proteomes" id="UP001147746">
    <property type="component" value="Unassembled WGS sequence"/>
</dbReference>
<sequence>MNSDSNVDDLSTEMASASLDDGGTDPEQLLFKPPLDSKAYKSLDDIPRYLYRVFVPSSDAKTDSIWVRSKSVLQGRSSSTKDIFDYENQQSIAYQLNMHLRWRRNGYAENNFVSWTSSLLFAIQYIYYRRFKDHDKPSLNDIELHVIDTTSFPTGTFMRDLDLMDFFGEYDYDRHPHYYPPNYNLPNLRTFRNEHLEGYYFGEYLSQGSLKIESNFQMITANVLFDNDRLHRLQPAFAALYRDPEDGVPKWADAVIDLRKAIWPQTTRLLSSAEINRRLQAVKEIVDNSAPSYRFPLGIYLAALTGTESTTEDQGTADDNVIFQFFRLGTWDGQEHSGFQPFNFDVIAPDTMPELKHVQTLVRETHKHFLLTQALSQLMPTVSYPPI</sequence>
<protein>
    <recommendedName>
        <fullName evidence="2">DUF7587 domain-containing protein</fullName>
    </recommendedName>
</protein>
<gene>
    <name evidence="3" type="ORF">N7476_010744</name>
</gene>
<feature type="region of interest" description="Disordered" evidence="1">
    <location>
        <begin position="1"/>
        <end position="26"/>
    </location>
</feature>
<keyword evidence="4" id="KW-1185">Reference proteome</keyword>